<comment type="caution">
    <text evidence="2">The sequence shown here is derived from an EMBL/GenBank/DDBJ whole genome shotgun (WGS) entry which is preliminary data.</text>
</comment>
<dbReference type="AlphaFoldDB" id="A0A9W8MVE6"/>
<keyword evidence="3" id="KW-1185">Reference proteome</keyword>
<gene>
    <name evidence="2" type="ORF">NLJ89_g5005</name>
</gene>
<protein>
    <submittedName>
        <fullName evidence="2">Uncharacterized protein</fullName>
    </submittedName>
</protein>
<name>A0A9W8MVE6_9AGAR</name>
<evidence type="ECO:0000256" key="1">
    <source>
        <dbReference type="SAM" id="MobiDB-lite"/>
    </source>
</evidence>
<proteinExistence type="predicted"/>
<feature type="compositionally biased region" description="Low complexity" evidence="1">
    <location>
        <begin position="48"/>
        <end position="68"/>
    </location>
</feature>
<sequence>MSPYSSKKRHQLTESALAAIVQKKKGKAVIDDLFGNDAFSPTPPLRKISIPPSTSTPTPTSTPSSTPT</sequence>
<organism evidence="2 3">
    <name type="scientific">Agrocybe chaxingu</name>
    <dbReference type="NCBI Taxonomy" id="84603"/>
    <lineage>
        <taxon>Eukaryota</taxon>
        <taxon>Fungi</taxon>
        <taxon>Dikarya</taxon>
        <taxon>Basidiomycota</taxon>
        <taxon>Agaricomycotina</taxon>
        <taxon>Agaricomycetes</taxon>
        <taxon>Agaricomycetidae</taxon>
        <taxon>Agaricales</taxon>
        <taxon>Agaricineae</taxon>
        <taxon>Strophariaceae</taxon>
        <taxon>Agrocybe</taxon>
    </lineage>
</organism>
<reference evidence="2" key="1">
    <citation type="submission" date="2022-07" db="EMBL/GenBank/DDBJ databases">
        <title>Genome Sequence of Agrocybe chaxingu.</title>
        <authorList>
            <person name="Buettner E."/>
        </authorList>
    </citation>
    <scope>NUCLEOTIDE SEQUENCE</scope>
    <source>
        <strain evidence="2">MP-N11</strain>
    </source>
</reference>
<feature type="region of interest" description="Disordered" evidence="1">
    <location>
        <begin position="35"/>
        <end position="68"/>
    </location>
</feature>
<accession>A0A9W8MVE6</accession>
<evidence type="ECO:0000313" key="2">
    <source>
        <dbReference type="EMBL" id="KAJ3509834.1"/>
    </source>
</evidence>
<evidence type="ECO:0000313" key="3">
    <source>
        <dbReference type="Proteomes" id="UP001148786"/>
    </source>
</evidence>
<dbReference type="EMBL" id="JANKHO010000446">
    <property type="protein sequence ID" value="KAJ3509834.1"/>
    <property type="molecule type" value="Genomic_DNA"/>
</dbReference>
<dbReference type="Proteomes" id="UP001148786">
    <property type="component" value="Unassembled WGS sequence"/>
</dbReference>